<keyword evidence="1" id="KW-1133">Transmembrane helix</keyword>
<feature type="transmembrane region" description="Helical" evidence="1">
    <location>
        <begin position="24"/>
        <end position="45"/>
    </location>
</feature>
<feature type="transmembrane region" description="Helical" evidence="1">
    <location>
        <begin position="240"/>
        <end position="263"/>
    </location>
</feature>
<accession>A0AAN7U1A9</accession>
<dbReference type="AlphaFoldDB" id="A0AAN7U1A9"/>
<keyword evidence="1" id="KW-0812">Transmembrane</keyword>
<keyword evidence="3" id="KW-1185">Reference proteome</keyword>
<reference evidence="2 3" key="1">
    <citation type="submission" date="2023-11" db="EMBL/GenBank/DDBJ databases">
        <title>Dfirmibasis_genome.</title>
        <authorList>
            <person name="Edelbroek B."/>
            <person name="Kjellin J."/>
            <person name="Jerlstrom-Hultqvist J."/>
            <person name="Soderbom F."/>
        </authorList>
    </citation>
    <scope>NUCLEOTIDE SEQUENCE [LARGE SCALE GENOMIC DNA]</scope>
    <source>
        <strain evidence="2 3">TNS-C-14</strain>
    </source>
</reference>
<feature type="transmembrane region" description="Helical" evidence="1">
    <location>
        <begin position="137"/>
        <end position="156"/>
    </location>
</feature>
<feature type="transmembrane region" description="Helical" evidence="1">
    <location>
        <begin position="190"/>
        <end position="210"/>
    </location>
</feature>
<sequence>MDIYKDQFIFDFKSYLKVCQPKAIFIYSLIIVGFSLLAVGEFIFYNKFNTMQVVGCSLPTIKNITISSNISFKQQQQQQQQQQQVENTFTLDNCFKDYYNGLTVPICINNKYNTNSNYSLSFDLPFFGDKNDKFSKAILSIAIVVFLTIQIIYQSCQYFEYKKRIRIQNILASRCQVYINDDLKKYEKRLTVFFVLATIFYILIKMYWVVYRNNQYQFINCEISGSELFINFKLQFNETLISSLPSILFGSFPLLIIFPLVYFGNWRNYLSNLDFKNLISNFSSETIVEIKNIKIINIKKYNEIVRNEITKKYKNQSSSSSSSLSFISLFLRRNTFSFSTTPTNEIIEILSNTNQNHFESIESFKISKISFINNDQESFLNQLIN</sequence>
<dbReference type="EMBL" id="JAVFKY010000001">
    <property type="protein sequence ID" value="KAK5583874.1"/>
    <property type="molecule type" value="Genomic_DNA"/>
</dbReference>
<evidence type="ECO:0008006" key="4">
    <source>
        <dbReference type="Google" id="ProtNLM"/>
    </source>
</evidence>
<evidence type="ECO:0000256" key="1">
    <source>
        <dbReference type="SAM" id="Phobius"/>
    </source>
</evidence>
<keyword evidence="1" id="KW-0472">Membrane</keyword>
<gene>
    <name evidence="2" type="ORF">RB653_005478</name>
</gene>
<proteinExistence type="predicted"/>
<name>A0AAN7U1A9_9MYCE</name>
<organism evidence="2 3">
    <name type="scientific">Dictyostelium firmibasis</name>
    <dbReference type="NCBI Taxonomy" id="79012"/>
    <lineage>
        <taxon>Eukaryota</taxon>
        <taxon>Amoebozoa</taxon>
        <taxon>Evosea</taxon>
        <taxon>Eumycetozoa</taxon>
        <taxon>Dictyostelia</taxon>
        <taxon>Dictyosteliales</taxon>
        <taxon>Dictyosteliaceae</taxon>
        <taxon>Dictyostelium</taxon>
    </lineage>
</organism>
<comment type="caution">
    <text evidence="2">The sequence shown here is derived from an EMBL/GenBank/DDBJ whole genome shotgun (WGS) entry which is preliminary data.</text>
</comment>
<dbReference type="Proteomes" id="UP001344447">
    <property type="component" value="Unassembled WGS sequence"/>
</dbReference>
<evidence type="ECO:0000313" key="2">
    <source>
        <dbReference type="EMBL" id="KAK5583874.1"/>
    </source>
</evidence>
<evidence type="ECO:0000313" key="3">
    <source>
        <dbReference type="Proteomes" id="UP001344447"/>
    </source>
</evidence>
<protein>
    <recommendedName>
        <fullName evidence="4">Transmembrane protein</fullName>
    </recommendedName>
</protein>